<accession>A0A1D9Q0T7</accession>
<dbReference type="SUPFAM" id="SSF57701">
    <property type="entry name" value="Zn2/Cys6 DNA-binding domain"/>
    <property type="match status" value="1"/>
</dbReference>
<dbReference type="PROSITE" id="PS50048">
    <property type="entry name" value="ZN2_CY6_FUNGAL_2"/>
    <property type="match status" value="1"/>
</dbReference>
<name>A0A1D9Q0T7_SCLS1</name>
<dbReference type="AlphaFoldDB" id="A0A1D9Q0T7"/>
<dbReference type="Proteomes" id="UP000177798">
    <property type="component" value="Chromosome 4"/>
</dbReference>
<proteinExistence type="predicted"/>
<dbReference type="Gene3D" id="4.10.240.10">
    <property type="entry name" value="Zn(2)-C6 fungal-type DNA-binding domain"/>
    <property type="match status" value="1"/>
</dbReference>
<dbReference type="VEuPathDB" id="FungiDB:sscle_04g032960"/>
<dbReference type="InterPro" id="IPR001138">
    <property type="entry name" value="Zn2Cys6_DnaBD"/>
</dbReference>
<organism evidence="4 5">
    <name type="scientific">Sclerotinia sclerotiorum (strain ATCC 18683 / 1980 / Ss-1)</name>
    <name type="common">White mold</name>
    <name type="synonym">Whetzelinia sclerotiorum</name>
    <dbReference type="NCBI Taxonomy" id="665079"/>
    <lineage>
        <taxon>Eukaryota</taxon>
        <taxon>Fungi</taxon>
        <taxon>Dikarya</taxon>
        <taxon>Ascomycota</taxon>
        <taxon>Pezizomycotina</taxon>
        <taxon>Leotiomycetes</taxon>
        <taxon>Helotiales</taxon>
        <taxon>Sclerotiniaceae</taxon>
        <taxon>Sclerotinia</taxon>
    </lineage>
</organism>
<evidence type="ECO:0000256" key="1">
    <source>
        <dbReference type="ARBA" id="ARBA00023242"/>
    </source>
</evidence>
<evidence type="ECO:0000313" key="5">
    <source>
        <dbReference type="Proteomes" id="UP000177798"/>
    </source>
</evidence>
<feature type="domain" description="Zn(2)-C6 fungal-type" evidence="3">
    <location>
        <begin position="49"/>
        <end position="77"/>
    </location>
</feature>
<dbReference type="SMART" id="SM00066">
    <property type="entry name" value="GAL4"/>
    <property type="match status" value="1"/>
</dbReference>
<dbReference type="GO" id="GO:0008270">
    <property type="term" value="F:zinc ion binding"/>
    <property type="evidence" value="ECO:0007669"/>
    <property type="project" value="InterPro"/>
</dbReference>
<dbReference type="OrthoDB" id="4356994at2759"/>
<gene>
    <name evidence="4" type="ORF">sscle_04g032960</name>
</gene>
<dbReference type="PROSITE" id="PS00463">
    <property type="entry name" value="ZN2_CY6_FUNGAL_1"/>
    <property type="match status" value="1"/>
</dbReference>
<dbReference type="PANTHER" id="PTHR37534:SF46">
    <property type="entry name" value="ZN(II)2CYS6 TRANSCRIPTION FACTOR (EUROFUNG)"/>
    <property type="match status" value="1"/>
</dbReference>
<dbReference type="PANTHER" id="PTHR37534">
    <property type="entry name" value="TRANSCRIPTIONAL ACTIVATOR PROTEIN UGA3"/>
    <property type="match status" value="1"/>
</dbReference>
<reference evidence="5" key="1">
    <citation type="journal article" date="2017" name="Genome Biol. Evol.">
        <title>The complete genome sequence of the phytopathogenic fungus Sclerotinia sclerotiorum reveals insights into the genome architecture of broad host range pathogens.</title>
        <authorList>
            <person name="Derbyshire M."/>
            <person name="Denton-Giles M."/>
            <person name="Hegedus D."/>
            <person name="Seifbarghy S."/>
            <person name="Rollins J."/>
            <person name="van Kan J."/>
            <person name="Seidl M.F."/>
            <person name="Faino L."/>
            <person name="Mbengue M."/>
            <person name="Navaud O."/>
            <person name="Raffaele S."/>
            <person name="Hammond-Kosack K."/>
            <person name="Heard S."/>
            <person name="Oliver R."/>
        </authorList>
    </citation>
    <scope>NUCLEOTIDE SEQUENCE [LARGE SCALE GENOMIC DNA]</scope>
    <source>
        <strain evidence="5">ATCC 18683 / 1980 / Ss-1</strain>
    </source>
</reference>
<protein>
    <recommendedName>
        <fullName evidence="3">Zn(2)-C6 fungal-type domain-containing protein</fullName>
    </recommendedName>
</protein>
<keyword evidence="1" id="KW-0539">Nucleus</keyword>
<evidence type="ECO:0000259" key="3">
    <source>
        <dbReference type="PROSITE" id="PS50048"/>
    </source>
</evidence>
<sequence>MDHRGQVTNTDEAKLDSFGDTLIMSDSATTSAKANPKRKRSSTSRSKQGCLTCRTRKVKCDERLPCCGRCERLKLNCLQPCSRILPSMRERRRGAGPLKSRNSDWYPQSLSPALQISHEPPPDSEALLNHYLSGFDHGLAAASASLFLAEEDSTDTSQCEVPNIETEADTLLNLASDWILPGPQCINAYARTYPVSFEQLPIANILSTQGAVSENEMSLTVDEELALAHYRTAFSSTQTTRDPKWSTPALLLLHGLEHSQMLLHLILAVSLYDTPSDPVDVSRLRQNGHKHYEKGTELLMLALGGEGFPDHLAVLGSFYCINMYMSRSHGIIIPKLDQLSVTATEHLKKYNLIVPIYGQSHTNEKSMKERAERSLIARMIMWLLKIDAQGSFLGCKPSLINYFQAHPDHLSAVQAESRLALQLNWGTEYPISQSIRDIESCLPVDMMTDMLVLYSRISEFSQLPSNIESSEMLASLQKELAALEIRYGAVFYYGSSDMTLQPAMKLNCSNSATMYYALQIYFARSGSSSFGEEVTPDVKAILSQLLLFAMHACPAGPQQPVYEFQWSLFIAAVETNDMIHQEWLQARITNHRLREAFQRISSFKRSNMGTISLSKVREILLAV</sequence>
<dbReference type="InterPro" id="IPR036864">
    <property type="entry name" value="Zn2-C6_fun-type_DNA-bd_sf"/>
</dbReference>
<feature type="region of interest" description="Disordered" evidence="2">
    <location>
        <begin position="27"/>
        <end position="46"/>
    </location>
</feature>
<dbReference type="CDD" id="cd00067">
    <property type="entry name" value="GAL4"/>
    <property type="match status" value="1"/>
</dbReference>
<dbReference type="Pfam" id="PF00172">
    <property type="entry name" value="Zn_clus"/>
    <property type="match status" value="1"/>
</dbReference>
<dbReference type="EMBL" id="CP017817">
    <property type="protein sequence ID" value="APA08526.1"/>
    <property type="molecule type" value="Genomic_DNA"/>
</dbReference>
<evidence type="ECO:0000256" key="2">
    <source>
        <dbReference type="SAM" id="MobiDB-lite"/>
    </source>
</evidence>
<dbReference type="GO" id="GO:0000981">
    <property type="term" value="F:DNA-binding transcription factor activity, RNA polymerase II-specific"/>
    <property type="evidence" value="ECO:0007669"/>
    <property type="project" value="InterPro"/>
</dbReference>
<evidence type="ECO:0000313" key="4">
    <source>
        <dbReference type="EMBL" id="APA08526.1"/>
    </source>
</evidence>